<dbReference type="AlphaFoldDB" id="A0AAN8XG69"/>
<sequence length="73" mass="7921">MGTQFATFATQTSDADRLKHVGAGSGTYWRREQGDISFYRFCTGIKGTAAMDANAGNVTSEGPANTMRHLFQL</sequence>
<gene>
    <name evidence="1" type="ORF">SK128_026031</name>
</gene>
<dbReference type="EMBL" id="JAXCGZ010006406">
    <property type="protein sequence ID" value="KAK7079783.1"/>
    <property type="molecule type" value="Genomic_DNA"/>
</dbReference>
<keyword evidence="2" id="KW-1185">Reference proteome</keyword>
<accession>A0AAN8XG69</accession>
<name>A0AAN8XG69_HALRR</name>
<organism evidence="1 2">
    <name type="scientific">Halocaridina rubra</name>
    <name type="common">Hawaiian red shrimp</name>
    <dbReference type="NCBI Taxonomy" id="373956"/>
    <lineage>
        <taxon>Eukaryota</taxon>
        <taxon>Metazoa</taxon>
        <taxon>Ecdysozoa</taxon>
        <taxon>Arthropoda</taxon>
        <taxon>Crustacea</taxon>
        <taxon>Multicrustacea</taxon>
        <taxon>Malacostraca</taxon>
        <taxon>Eumalacostraca</taxon>
        <taxon>Eucarida</taxon>
        <taxon>Decapoda</taxon>
        <taxon>Pleocyemata</taxon>
        <taxon>Caridea</taxon>
        <taxon>Atyoidea</taxon>
        <taxon>Atyidae</taxon>
        <taxon>Halocaridina</taxon>
    </lineage>
</organism>
<evidence type="ECO:0000313" key="2">
    <source>
        <dbReference type="Proteomes" id="UP001381693"/>
    </source>
</evidence>
<dbReference type="Proteomes" id="UP001381693">
    <property type="component" value="Unassembled WGS sequence"/>
</dbReference>
<proteinExistence type="predicted"/>
<reference evidence="1 2" key="1">
    <citation type="submission" date="2023-11" db="EMBL/GenBank/DDBJ databases">
        <title>Halocaridina rubra genome assembly.</title>
        <authorList>
            <person name="Smith C."/>
        </authorList>
    </citation>
    <scope>NUCLEOTIDE SEQUENCE [LARGE SCALE GENOMIC DNA]</scope>
    <source>
        <strain evidence="1">EP-1</strain>
        <tissue evidence="1">Whole</tissue>
    </source>
</reference>
<comment type="caution">
    <text evidence="1">The sequence shown here is derived from an EMBL/GenBank/DDBJ whole genome shotgun (WGS) entry which is preliminary data.</text>
</comment>
<evidence type="ECO:0000313" key="1">
    <source>
        <dbReference type="EMBL" id="KAK7079783.1"/>
    </source>
</evidence>
<protein>
    <submittedName>
        <fullName evidence="1">Uncharacterized protein</fullName>
    </submittedName>
</protein>